<evidence type="ECO:0000256" key="3">
    <source>
        <dbReference type="SAM" id="SignalP"/>
    </source>
</evidence>
<keyword evidence="2" id="KW-1133">Transmembrane helix</keyword>
<organism evidence="4 5">
    <name type="scientific">Plasmodium reichenowi</name>
    <dbReference type="NCBI Taxonomy" id="5854"/>
    <lineage>
        <taxon>Eukaryota</taxon>
        <taxon>Sar</taxon>
        <taxon>Alveolata</taxon>
        <taxon>Apicomplexa</taxon>
        <taxon>Aconoidasida</taxon>
        <taxon>Haemosporida</taxon>
        <taxon>Plasmodiidae</taxon>
        <taxon>Plasmodium</taxon>
        <taxon>Plasmodium (Laverania)</taxon>
    </lineage>
</organism>
<evidence type="ECO:0000256" key="1">
    <source>
        <dbReference type="SAM" id="Coils"/>
    </source>
</evidence>
<sequence>MKLHYTKILLFALPLTILLTSYHEHNNNNEPHSTPHNTPIYISRVLSEGDTQSSIYDKDTGMKSVMQQFVDRTSQRFEEYKERLKDKRQKLKEERDKNIQEIIEKDKREKSLAEKIEQGCLKCGCGLGGVAASVGLFGGLGIYGWKSAAIATATNEAIAKGAAKGAQEGVKVLINKLKDAFPIPNLFDPSFQKAVTTKNYLDTTIIVERVKVFYKSLSQSELASKEYLLLLSYKNMPEAEATQSLVESAKIIVGEVKNIASEETVKATAIEMETLKTGELAEIAETSYSSYSAIGYSVLAILIIVLVLIIIYLVLRYRRKKKMNKKAQYTKLLNQ</sequence>
<accession>A0A2P9DE71</accession>
<dbReference type="VEuPathDB" id="PlasmoDB:PRG01_0902700"/>
<evidence type="ECO:0000313" key="5">
    <source>
        <dbReference type="Proteomes" id="UP000240500"/>
    </source>
</evidence>
<name>A0A2P9DE71_PLARE</name>
<dbReference type="Proteomes" id="UP000240500">
    <property type="component" value="Chromosome 9"/>
</dbReference>
<dbReference type="VEuPathDB" id="PlasmoDB:PRCDC_0057200"/>
<feature type="signal peptide" evidence="3">
    <location>
        <begin position="1"/>
        <end position="22"/>
    </location>
</feature>
<keyword evidence="2" id="KW-0812">Transmembrane</keyword>
<reference evidence="4 5" key="1">
    <citation type="submission" date="2016-09" db="EMBL/GenBank/DDBJ databases">
        <authorList>
            <consortium name="Pathogen Informatics"/>
        </authorList>
    </citation>
    <scope>NUCLEOTIDE SEQUENCE [LARGE SCALE GENOMIC DNA]</scope>
</reference>
<feature type="chain" id="PRO_5015188288" evidence="3">
    <location>
        <begin position="23"/>
        <end position="335"/>
    </location>
</feature>
<keyword evidence="2" id="KW-0472">Membrane</keyword>
<dbReference type="Pfam" id="PF02009">
    <property type="entry name" value="RIFIN"/>
    <property type="match status" value="1"/>
</dbReference>
<feature type="coiled-coil region" evidence="1">
    <location>
        <begin position="70"/>
        <end position="101"/>
    </location>
</feature>
<gene>
    <name evidence="4" type="ORF">PRG01_0902700</name>
</gene>
<dbReference type="InterPro" id="IPR006373">
    <property type="entry name" value="VSA_Rifin"/>
</dbReference>
<protein>
    <submittedName>
        <fullName evidence="4">Rifin PIR protein, putative</fullName>
    </submittedName>
</protein>
<proteinExistence type="predicted"/>
<dbReference type="AlphaFoldDB" id="A0A2P9DE71"/>
<feature type="transmembrane region" description="Helical" evidence="2">
    <location>
        <begin position="293"/>
        <end position="315"/>
    </location>
</feature>
<evidence type="ECO:0000256" key="2">
    <source>
        <dbReference type="SAM" id="Phobius"/>
    </source>
</evidence>
<keyword evidence="1" id="KW-0175">Coiled coil</keyword>
<keyword evidence="3" id="KW-0732">Signal</keyword>
<evidence type="ECO:0000313" key="4">
    <source>
        <dbReference type="EMBL" id="SOV78680.1"/>
    </source>
</evidence>
<dbReference type="NCBIfam" id="TIGR01477">
    <property type="entry name" value="RIFIN"/>
    <property type="match status" value="1"/>
</dbReference>
<dbReference type="OrthoDB" id="10464902at2759"/>
<dbReference type="EMBL" id="LT969572">
    <property type="protein sequence ID" value="SOV78680.1"/>
    <property type="molecule type" value="Genomic_DNA"/>
</dbReference>